<feature type="transmembrane region" description="Helical" evidence="1">
    <location>
        <begin position="41"/>
        <end position="62"/>
    </location>
</feature>
<keyword evidence="1" id="KW-0472">Membrane</keyword>
<keyword evidence="1" id="KW-0812">Transmembrane</keyword>
<feature type="transmembrane region" description="Helical" evidence="1">
    <location>
        <begin position="155"/>
        <end position="180"/>
    </location>
</feature>
<dbReference type="EMBL" id="CP024699">
    <property type="protein sequence ID" value="ATV60013.1"/>
    <property type="molecule type" value="Genomic_DNA"/>
</dbReference>
<protein>
    <recommendedName>
        <fullName evidence="4">HrgC protein</fullName>
    </recommendedName>
</protein>
<dbReference type="Proteomes" id="UP000230056">
    <property type="component" value="Chromosome"/>
</dbReference>
<dbReference type="RefSeq" id="WP_008794285.1">
    <property type="nucleotide sequence ID" value="NZ_CP024699.1"/>
</dbReference>
<evidence type="ECO:0000256" key="1">
    <source>
        <dbReference type="SAM" id="Phobius"/>
    </source>
</evidence>
<keyword evidence="1" id="KW-1133">Transmembrane helix</keyword>
<gene>
    <name evidence="2" type="ORF">CTM72_10010</name>
</gene>
<dbReference type="AlphaFoldDB" id="A0A2D3NX65"/>
<evidence type="ECO:0000313" key="2">
    <source>
        <dbReference type="EMBL" id="ATV60013.1"/>
    </source>
</evidence>
<proteinExistence type="predicted"/>
<organism evidence="2 3">
    <name type="scientific">Fusobacterium pseudoperiodonticum</name>
    <dbReference type="NCBI Taxonomy" id="2663009"/>
    <lineage>
        <taxon>Bacteria</taxon>
        <taxon>Fusobacteriati</taxon>
        <taxon>Fusobacteriota</taxon>
        <taxon>Fusobacteriia</taxon>
        <taxon>Fusobacteriales</taxon>
        <taxon>Fusobacteriaceae</taxon>
        <taxon>Fusobacterium</taxon>
    </lineage>
</organism>
<feature type="transmembrane region" description="Helical" evidence="1">
    <location>
        <begin position="68"/>
        <end position="93"/>
    </location>
</feature>
<accession>A0A2D3NX65</accession>
<reference evidence="2 3" key="1">
    <citation type="submission" date="2017-11" db="EMBL/GenBank/DDBJ databases">
        <title>Genome sequencing of Fusobacterium periodonticum KCOM 1261.</title>
        <authorList>
            <person name="Kook J.-K."/>
            <person name="Park S.-N."/>
            <person name="Lim Y.K."/>
        </authorList>
    </citation>
    <scope>NUCLEOTIDE SEQUENCE [LARGE SCALE GENOMIC DNA]</scope>
    <source>
        <strain evidence="2 3">KCOM 1261</strain>
    </source>
</reference>
<evidence type="ECO:0000313" key="3">
    <source>
        <dbReference type="Proteomes" id="UP000230056"/>
    </source>
</evidence>
<name>A0A2D3NX65_9FUSO</name>
<feature type="transmembrane region" description="Helical" evidence="1">
    <location>
        <begin position="16"/>
        <end position="34"/>
    </location>
</feature>
<sequence>MAVKVKLEKDGFKKDAYVGFSWTTLFLGIWVPSFRLDLKGFLVFLGIMLFQTTTILFVIINALKTGEFYILTIFIFSYIGINYIISFLLAIYYNKIYTKNMLLDGWKPMTNDEYSLAILGSYGYIDYEIDAQDEEKIARCKGYIRETKREERRKWLIFLIPMFMTVLSIVVSIIGLIALIKVLSKVGY</sequence>
<evidence type="ECO:0008006" key="4">
    <source>
        <dbReference type="Google" id="ProtNLM"/>
    </source>
</evidence>